<keyword evidence="2" id="KW-1185">Reference proteome</keyword>
<name>H2C1D3_9CREN</name>
<proteinExistence type="predicted"/>
<organism evidence="1 2">
    <name type="scientific">Metallosphaera yellowstonensis MK1</name>
    <dbReference type="NCBI Taxonomy" id="671065"/>
    <lineage>
        <taxon>Archaea</taxon>
        <taxon>Thermoproteota</taxon>
        <taxon>Thermoprotei</taxon>
        <taxon>Sulfolobales</taxon>
        <taxon>Sulfolobaceae</taxon>
        <taxon>Metallosphaera</taxon>
    </lineage>
</organism>
<accession>H2C1D3</accession>
<dbReference type="HOGENOM" id="CLU_2490512_0_0_2"/>
<dbReference type="STRING" id="671065.MetMK1DRAFT_00005560"/>
<dbReference type="EMBL" id="JH597761">
    <property type="protein sequence ID" value="EHP70054.1"/>
    <property type="molecule type" value="Genomic_DNA"/>
</dbReference>
<dbReference type="AlphaFoldDB" id="H2C1D3"/>
<dbReference type="eggNOG" id="arCOG12530">
    <property type="taxonomic scope" value="Archaea"/>
</dbReference>
<reference evidence="1 2" key="1">
    <citation type="submission" date="2012-01" db="EMBL/GenBank/DDBJ databases">
        <title>Improved High-Quality Draft sequence of Metallosphaera yellowstonensis MK1.</title>
        <authorList>
            <consortium name="US DOE Joint Genome Institute"/>
            <person name="Lucas S."/>
            <person name="Han J."/>
            <person name="Cheng J.-F."/>
            <person name="Goodwin L."/>
            <person name="Pitluck S."/>
            <person name="Peters L."/>
            <person name="Teshima H."/>
            <person name="Detter J.C."/>
            <person name="Han C."/>
            <person name="Tapia R."/>
            <person name="Land M."/>
            <person name="Hauser L."/>
            <person name="Kyrpides N."/>
            <person name="Kozubal M."/>
            <person name="Macur R.E."/>
            <person name="Jay Z."/>
            <person name="Inskeep W."/>
            <person name="Woyke T."/>
        </authorList>
    </citation>
    <scope>NUCLEOTIDE SEQUENCE [LARGE SCALE GENOMIC DNA]</scope>
    <source>
        <strain evidence="1 2">MK1</strain>
    </source>
</reference>
<evidence type="ECO:0000313" key="2">
    <source>
        <dbReference type="Proteomes" id="UP000003980"/>
    </source>
</evidence>
<dbReference type="Proteomes" id="UP000003980">
    <property type="component" value="Unassembled WGS sequence"/>
</dbReference>
<sequence>MERLMCVICRAEESVPYHCGRPMSYSQRGNFRRVDVLRCDICGKEVDVPRHCGVPMIYFDEDYFPLYSFTEAEREEMKRVYGVK</sequence>
<evidence type="ECO:0000313" key="1">
    <source>
        <dbReference type="EMBL" id="EHP70054.1"/>
    </source>
</evidence>
<protein>
    <submittedName>
        <fullName evidence="1">Uncharacterized protein</fullName>
    </submittedName>
</protein>
<gene>
    <name evidence="1" type="ORF">MetMK1DRAFT_00005560</name>
</gene>
<dbReference type="RefSeq" id="WP_009070412.1">
    <property type="nucleotide sequence ID" value="NZ_JH597761.1"/>
</dbReference>
<dbReference type="OrthoDB" id="38263at2157"/>